<reference evidence="2 3" key="1">
    <citation type="submission" date="2021-02" db="EMBL/GenBank/DDBJ databases">
        <title>Genome assembly of Pseudopithomyces chartarum.</title>
        <authorList>
            <person name="Jauregui R."/>
            <person name="Singh J."/>
            <person name="Voisey C."/>
        </authorList>
    </citation>
    <scope>NUCLEOTIDE SEQUENCE [LARGE SCALE GENOMIC DNA]</scope>
    <source>
        <strain evidence="2 3">AGR01</strain>
    </source>
</reference>
<sequence length="226" mass="25807">MKVKAISGLLSRFRPQTFRIQYSSHHVSFLPHHVASDPQHPLCTLRRREQSVRKHEGLWWTVTSGVDLSKSSVVRSSCRRRLRTAVVQSLRARGFDEFGHLVDHDALLRVRRDLAGQLDREHALSLTGSTRLHIMPPLLATKYLDLRTETDSLMDILLEEIKGRPPRDHHSPDPARPKPSAKCNFHPSPSKCPAPVNNLDGDQRLRSRHLPTHSHFPPQQPLHAHI</sequence>
<proteinExistence type="predicted"/>
<evidence type="ECO:0000256" key="1">
    <source>
        <dbReference type="SAM" id="MobiDB-lite"/>
    </source>
</evidence>
<evidence type="ECO:0000313" key="3">
    <source>
        <dbReference type="Proteomes" id="UP001280581"/>
    </source>
</evidence>
<comment type="caution">
    <text evidence="2">The sequence shown here is derived from an EMBL/GenBank/DDBJ whole genome shotgun (WGS) entry which is preliminary data.</text>
</comment>
<evidence type="ECO:0000313" key="2">
    <source>
        <dbReference type="EMBL" id="KAK3215115.1"/>
    </source>
</evidence>
<dbReference type="AlphaFoldDB" id="A0AAN6M4K6"/>
<gene>
    <name evidence="2" type="ORF">GRF29_19g2236268</name>
</gene>
<feature type="region of interest" description="Disordered" evidence="1">
    <location>
        <begin position="162"/>
        <end position="203"/>
    </location>
</feature>
<feature type="compositionally biased region" description="Basic and acidic residues" evidence="1">
    <location>
        <begin position="162"/>
        <end position="176"/>
    </location>
</feature>
<keyword evidence="3" id="KW-1185">Reference proteome</keyword>
<protein>
    <submittedName>
        <fullName evidence="2">Uncharacterized protein</fullName>
    </submittedName>
</protein>
<organism evidence="2 3">
    <name type="scientific">Pseudopithomyces chartarum</name>
    <dbReference type="NCBI Taxonomy" id="1892770"/>
    <lineage>
        <taxon>Eukaryota</taxon>
        <taxon>Fungi</taxon>
        <taxon>Dikarya</taxon>
        <taxon>Ascomycota</taxon>
        <taxon>Pezizomycotina</taxon>
        <taxon>Dothideomycetes</taxon>
        <taxon>Pleosporomycetidae</taxon>
        <taxon>Pleosporales</taxon>
        <taxon>Massarineae</taxon>
        <taxon>Didymosphaeriaceae</taxon>
        <taxon>Pseudopithomyces</taxon>
    </lineage>
</organism>
<dbReference type="EMBL" id="WVTA01000003">
    <property type="protein sequence ID" value="KAK3215115.1"/>
    <property type="molecule type" value="Genomic_DNA"/>
</dbReference>
<accession>A0AAN6M4K6</accession>
<name>A0AAN6M4K6_9PLEO</name>
<dbReference type="Proteomes" id="UP001280581">
    <property type="component" value="Unassembled WGS sequence"/>
</dbReference>